<dbReference type="InterPro" id="IPR018170">
    <property type="entry name" value="Aldo/ket_reductase_CS"/>
</dbReference>
<dbReference type="RefSeq" id="WP_161005697.1">
    <property type="nucleotide sequence ID" value="NZ_WWCN01000003.1"/>
</dbReference>
<dbReference type="PANTHER" id="PTHR43827:SF8">
    <property type="entry name" value="ALDO_KETO REDUCTASE FAMILY PROTEIN"/>
    <property type="match status" value="1"/>
</dbReference>
<comment type="caution">
    <text evidence="2">The sequence shown here is derived from an EMBL/GenBank/DDBJ whole genome shotgun (WGS) entry which is preliminary data.</text>
</comment>
<organism evidence="2 3">
    <name type="scientific">Duganella flavida</name>
    <dbReference type="NCBI Taxonomy" id="2692175"/>
    <lineage>
        <taxon>Bacteria</taxon>
        <taxon>Pseudomonadati</taxon>
        <taxon>Pseudomonadota</taxon>
        <taxon>Betaproteobacteria</taxon>
        <taxon>Burkholderiales</taxon>
        <taxon>Oxalobacteraceae</taxon>
        <taxon>Telluria group</taxon>
        <taxon>Duganella</taxon>
    </lineage>
</organism>
<gene>
    <name evidence="2" type="ORF">GTP46_05965</name>
</gene>
<dbReference type="InterPro" id="IPR036812">
    <property type="entry name" value="NAD(P)_OxRdtase_dom_sf"/>
</dbReference>
<protein>
    <submittedName>
        <fullName evidence="2">Aldo/keto reductase</fullName>
    </submittedName>
</protein>
<dbReference type="InterPro" id="IPR023210">
    <property type="entry name" value="NADP_OxRdtase_dom"/>
</dbReference>
<dbReference type="SUPFAM" id="SSF51430">
    <property type="entry name" value="NAD(P)-linked oxidoreductase"/>
    <property type="match status" value="1"/>
</dbReference>
<dbReference type="PROSITE" id="PS00062">
    <property type="entry name" value="ALDOKETO_REDUCTASE_2"/>
    <property type="match status" value="1"/>
</dbReference>
<evidence type="ECO:0000313" key="2">
    <source>
        <dbReference type="EMBL" id="MYM22185.1"/>
    </source>
</evidence>
<name>A0A6L8K5G6_9BURK</name>
<feature type="domain" description="NADP-dependent oxidoreductase" evidence="1">
    <location>
        <begin position="24"/>
        <end position="280"/>
    </location>
</feature>
<reference evidence="2 3" key="1">
    <citation type="submission" date="2019-12" db="EMBL/GenBank/DDBJ databases">
        <title>Novel species isolated from a subtropical stream in China.</title>
        <authorList>
            <person name="Lu H."/>
        </authorList>
    </citation>
    <scope>NUCLEOTIDE SEQUENCE [LARGE SCALE GENOMIC DNA]</scope>
    <source>
        <strain evidence="2 3">FT135W</strain>
    </source>
</reference>
<dbReference type="CDD" id="cd19071">
    <property type="entry name" value="AKR_AKR1-5-like"/>
    <property type="match status" value="1"/>
</dbReference>
<dbReference type="Gene3D" id="3.20.20.100">
    <property type="entry name" value="NADP-dependent oxidoreductase domain"/>
    <property type="match status" value="1"/>
</dbReference>
<dbReference type="Proteomes" id="UP000479335">
    <property type="component" value="Unassembled WGS sequence"/>
</dbReference>
<dbReference type="EMBL" id="WWCN01000003">
    <property type="protein sequence ID" value="MYM22185.1"/>
    <property type="molecule type" value="Genomic_DNA"/>
</dbReference>
<dbReference type="PRINTS" id="PR00069">
    <property type="entry name" value="ALDKETRDTASE"/>
</dbReference>
<sequence length="281" mass="31947">MSGDNFLISASNVRVPLPIYGTAWKKEKTAGLVERAIDLGFRGIDTACQPQHYNEAGVGEGVAVALRSGLRREHLYIQSKFSPLNCQESSNVPYDPSASLTDQVAQSFLRSLDNLRTTYLDALLLHSPLSEPTDTMQIWRVMEDIFDRDGCKQLGVCNFYNLKQLEHLYHTARVKPVILQNRFYAQTQYDKTIRKFCQQHRIIYQSFWTLSANPDVLAHPVLLALAKKYQRTAAQIFFRFLCGCNIIPLTGTTSDEHMKQALAIVEFELHSSEIQMIESLL</sequence>
<accession>A0A6L8K5G6</accession>
<evidence type="ECO:0000259" key="1">
    <source>
        <dbReference type="Pfam" id="PF00248"/>
    </source>
</evidence>
<dbReference type="PANTHER" id="PTHR43827">
    <property type="entry name" value="2,5-DIKETO-D-GLUCONIC ACID REDUCTASE"/>
    <property type="match status" value="1"/>
</dbReference>
<dbReference type="AlphaFoldDB" id="A0A6L8K5G6"/>
<evidence type="ECO:0000313" key="3">
    <source>
        <dbReference type="Proteomes" id="UP000479335"/>
    </source>
</evidence>
<dbReference type="Pfam" id="PF00248">
    <property type="entry name" value="Aldo_ket_red"/>
    <property type="match status" value="1"/>
</dbReference>
<dbReference type="GO" id="GO:0016491">
    <property type="term" value="F:oxidoreductase activity"/>
    <property type="evidence" value="ECO:0007669"/>
    <property type="project" value="InterPro"/>
</dbReference>
<proteinExistence type="predicted"/>
<dbReference type="InterPro" id="IPR020471">
    <property type="entry name" value="AKR"/>
</dbReference>
<keyword evidence="3" id="KW-1185">Reference proteome</keyword>